<dbReference type="Gene3D" id="2.20.25.240">
    <property type="match status" value="2"/>
</dbReference>
<dbReference type="GO" id="GO:0008270">
    <property type="term" value="F:zinc ion binding"/>
    <property type="evidence" value="ECO:0007669"/>
    <property type="project" value="UniProtKB-KW"/>
</dbReference>
<organism evidence="5 6">
    <name type="scientific">Helicoverpa armigera</name>
    <name type="common">Cotton bollworm</name>
    <name type="synonym">Heliothis armigera</name>
    <dbReference type="NCBI Taxonomy" id="29058"/>
    <lineage>
        <taxon>Eukaryota</taxon>
        <taxon>Metazoa</taxon>
        <taxon>Ecdysozoa</taxon>
        <taxon>Arthropoda</taxon>
        <taxon>Hexapoda</taxon>
        <taxon>Insecta</taxon>
        <taxon>Pterygota</taxon>
        <taxon>Neoptera</taxon>
        <taxon>Endopterygota</taxon>
        <taxon>Lepidoptera</taxon>
        <taxon>Glossata</taxon>
        <taxon>Ditrysia</taxon>
        <taxon>Noctuoidea</taxon>
        <taxon>Noctuidae</taxon>
        <taxon>Heliothinae</taxon>
        <taxon>Helicoverpa</taxon>
    </lineage>
</organism>
<gene>
    <name evidence="5" type="primary">HaOG207882</name>
    <name evidence="5" type="ORF">B5X24_HaOG207882</name>
</gene>
<dbReference type="Pfam" id="PF04500">
    <property type="entry name" value="FLYWCH"/>
    <property type="match status" value="2"/>
</dbReference>
<protein>
    <recommendedName>
        <fullName evidence="4">FLYWCH-type domain-containing protein</fullName>
    </recommendedName>
</protein>
<evidence type="ECO:0000313" key="6">
    <source>
        <dbReference type="Proteomes" id="UP000249218"/>
    </source>
</evidence>
<keyword evidence="3" id="KW-0862">Zinc</keyword>
<proteinExistence type="predicted"/>
<dbReference type="Proteomes" id="UP000249218">
    <property type="component" value="Unassembled WGS sequence"/>
</dbReference>
<keyword evidence="2" id="KW-0863">Zinc-finger</keyword>
<accession>A0A2W1BL57</accession>
<evidence type="ECO:0000313" key="5">
    <source>
        <dbReference type="EMBL" id="PZC74405.1"/>
    </source>
</evidence>
<dbReference type="InterPro" id="IPR007588">
    <property type="entry name" value="Znf_FLYWCH"/>
</dbReference>
<evidence type="ECO:0000256" key="2">
    <source>
        <dbReference type="ARBA" id="ARBA00022771"/>
    </source>
</evidence>
<dbReference type="AlphaFoldDB" id="A0A2W1BL57"/>
<sequence>MLLMVNGFTFWQSMSVQFIVTDKGRTLLMVNGFTFWQHNKCKNNYYCSRKSYHGCKSSVTMNSEGDIVCLREEHNHSPPAYKQDKTGITNFKFIQTIRGKTLLMVNGYTYTENNRAKNTFYCSRKYKSCKSSVKFDDQGRITGFRLDHNHSPPIYRSTQNGLYVKCSTDQNPSMYAAFGGFRQPEKGRPFFIILNDTFETQQQNAADAQKLHILPEEYI</sequence>
<dbReference type="EMBL" id="KZ150051">
    <property type="protein sequence ID" value="PZC74405.1"/>
    <property type="molecule type" value="Genomic_DNA"/>
</dbReference>
<feature type="domain" description="FLYWCH-type" evidence="4">
    <location>
        <begin position="93"/>
        <end position="150"/>
    </location>
</feature>
<keyword evidence="1" id="KW-0479">Metal-binding</keyword>
<evidence type="ECO:0000256" key="3">
    <source>
        <dbReference type="ARBA" id="ARBA00022833"/>
    </source>
</evidence>
<evidence type="ECO:0000259" key="4">
    <source>
        <dbReference type="Pfam" id="PF04500"/>
    </source>
</evidence>
<evidence type="ECO:0000256" key="1">
    <source>
        <dbReference type="ARBA" id="ARBA00022723"/>
    </source>
</evidence>
<keyword evidence="6" id="KW-1185">Reference proteome</keyword>
<feature type="domain" description="FLYWCH-type" evidence="4">
    <location>
        <begin position="18"/>
        <end position="76"/>
    </location>
</feature>
<reference evidence="5 6" key="1">
    <citation type="journal article" date="2017" name="BMC Biol.">
        <title>Genomic innovations, transcriptional plasticity and gene loss underlying the evolution and divergence of two highly polyphagous and invasive Helicoverpa pest species.</title>
        <authorList>
            <person name="Pearce S.L."/>
            <person name="Clarke D.F."/>
            <person name="East P.D."/>
            <person name="Elfekih S."/>
            <person name="Gordon K.H."/>
            <person name="Jermiin L.S."/>
            <person name="McGaughran A."/>
            <person name="Oakeshott J.G."/>
            <person name="Papanikolaou A."/>
            <person name="Perera O.P."/>
            <person name="Rane R.V."/>
            <person name="Richards S."/>
            <person name="Tay W.T."/>
            <person name="Walsh T.K."/>
            <person name="Anderson A."/>
            <person name="Anderson C.J."/>
            <person name="Asgari S."/>
            <person name="Board P.G."/>
            <person name="Bretschneider A."/>
            <person name="Campbell P.M."/>
            <person name="Chertemps T."/>
            <person name="Christeller J.T."/>
            <person name="Coppin C.W."/>
            <person name="Downes S.J."/>
            <person name="Duan G."/>
            <person name="Farnsworth C.A."/>
            <person name="Good R.T."/>
            <person name="Han L.B."/>
            <person name="Han Y.C."/>
            <person name="Hatje K."/>
            <person name="Horne I."/>
            <person name="Huang Y.P."/>
            <person name="Hughes D.S."/>
            <person name="Jacquin-Joly E."/>
            <person name="James W."/>
            <person name="Jhangiani S."/>
            <person name="Kollmar M."/>
            <person name="Kuwar S.S."/>
            <person name="Li S."/>
            <person name="Liu N.Y."/>
            <person name="Maibeche M.T."/>
            <person name="Miller J.R."/>
            <person name="Montagne N."/>
            <person name="Perry T."/>
            <person name="Qu J."/>
            <person name="Song S.V."/>
            <person name="Sutton G.G."/>
            <person name="Vogel H."/>
            <person name="Walenz B.P."/>
            <person name="Xu W."/>
            <person name="Zhang H.J."/>
            <person name="Zou Z."/>
            <person name="Batterham P."/>
            <person name="Edwards O.R."/>
            <person name="Feyereisen R."/>
            <person name="Gibbs R.A."/>
            <person name="Heckel D.G."/>
            <person name="McGrath A."/>
            <person name="Robin C."/>
            <person name="Scherer S.E."/>
            <person name="Worley K.C."/>
            <person name="Wu Y.D."/>
        </authorList>
    </citation>
    <scope>NUCLEOTIDE SEQUENCE [LARGE SCALE GENOMIC DNA]</scope>
    <source>
        <strain evidence="5">Harm_GR_Male_#8</strain>
        <tissue evidence="5">Whole organism</tissue>
    </source>
</reference>
<name>A0A2W1BL57_HELAM</name>